<dbReference type="InterPro" id="IPR013783">
    <property type="entry name" value="Ig-like_fold"/>
</dbReference>
<feature type="domain" description="Ig-like" evidence="3">
    <location>
        <begin position="82"/>
        <end position="167"/>
    </location>
</feature>
<evidence type="ECO:0000256" key="2">
    <source>
        <dbReference type="ARBA" id="ARBA00019671"/>
    </source>
</evidence>
<dbReference type="Gene3D" id="2.60.40.10">
    <property type="entry name" value="Immunoglobulins"/>
    <property type="match status" value="2"/>
</dbReference>
<dbReference type="Proteomes" id="UP000694700">
    <property type="component" value="Unplaced"/>
</dbReference>
<proteinExistence type="predicted"/>
<dbReference type="InterPro" id="IPR036179">
    <property type="entry name" value="Ig-like_dom_sf"/>
</dbReference>
<dbReference type="PROSITE" id="PS50835">
    <property type="entry name" value="IG_LIKE"/>
    <property type="match status" value="1"/>
</dbReference>
<evidence type="ECO:0000313" key="4">
    <source>
        <dbReference type="Ensembl" id="ENSCCRP00015024306.1"/>
    </source>
</evidence>
<evidence type="ECO:0000313" key="5">
    <source>
        <dbReference type="Proteomes" id="UP000694700"/>
    </source>
</evidence>
<protein>
    <recommendedName>
        <fullName evidence="2">Platelet-derived growth factor receptor-like protein</fullName>
    </recommendedName>
</protein>
<dbReference type="PANTHER" id="PTHR15360">
    <property type="entry name" value="PLATELET-DERIVED GROWTH FACTOR RECEPTOR LIKE"/>
    <property type="match status" value="1"/>
</dbReference>
<dbReference type="SMART" id="SM00409">
    <property type="entry name" value="IG"/>
    <property type="match status" value="2"/>
</dbReference>
<evidence type="ECO:0000259" key="3">
    <source>
        <dbReference type="PROSITE" id="PS50835"/>
    </source>
</evidence>
<dbReference type="PANTHER" id="PTHR15360:SF2">
    <property type="entry name" value="PLATELET-DERIVED GROWTH FACTOR RECEPTOR-LIKE PROTEIN"/>
    <property type="match status" value="1"/>
</dbReference>
<dbReference type="InterPro" id="IPR003599">
    <property type="entry name" value="Ig_sub"/>
</dbReference>
<reference evidence="4" key="1">
    <citation type="submission" date="2025-08" db="UniProtKB">
        <authorList>
            <consortium name="Ensembl"/>
        </authorList>
    </citation>
    <scope>IDENTIFICATION</scope>
</reference>
<dbReference type="InterPro" id="IPR042495">
    <property type="entry name" value="PDGFRL"/>
</dbReference>
<dbReference type="Ensembl" id="ENSCCRT00015025196.1">
    <property type="protein sequence ID" value="ENSCCRP00015024306.1"/>
    <property type="gene ID" value="ENSCCRG00015010379.1"/>
</dbReference>
<comment type="subunit">
    <text evidence="1">Forms a complex composed of PDGFRL, TNK2 and GRB2.</text>
</comment>
<organism evidence="4 5">
    <name type="scientific">Cyprinus carpio</name>
    <name type="common">Common carp</name>
    <dbReference type="NCBI Taxonomy" id="7962"/>
    <lineage>
        <taxon>Eukaryota</taxon>
        <taxon>Metazoa</taxon>
        <taxon>Chordata</taxon>
        <taxon>Craniata</taxon>
        <taxon>Vertebrata</taxon>
        <taxon>Euteleostomi</taxon>
        <taxon>Actinopterygii</taxon>
        <taxon>Neopterygii</taxon>
        <taxon>Teleostei</taxon>
        <taxon>Ostariophysi</taxon>
        <taxon>Cypriniformes</taxon>
        <taxon>Cyprinidae</taxon>
        <taxon>Cyprininae</taxon>
        <taxon>Cyprinus</taxon>
    </lineage>
</organism>
<name>A0A8C1TKT2_CYPCA</name>
<sequence length="172" mass="19650">GQSEVVWSAYKPFILSCEGKEDIIWKTRLRKHQKHFSQKTLSIQKPTTEYTGTYRCSYKNQKDLYSEIHIYVRDSVKAFTTPQSTIIIQKEGSNYLLACLLTNPESTEFSLQMANGSAVPAEMNYTADPKRGILIRNLQPSYSGDYICTVKMNGVQKKSDIFQITVTRSELC</sequence>
<dbReference type="SUPFAM" id="SSF48726">
    <property type="entry name" value="Immunoglobulin"/>
    <property type="match status" value="2"/>
</dbReference>
<dbReference type="AlphaFoldDB" id="A0A8C1TKT2"/>
<dbReference type="InterPro" id="IPR007110">
    <property type="entry name" value="Ig-like_dom"/>
</dbReference>
<evidence type="ECO:0000256" key="1">
    <source>
        <dbReference type="ARBA" id="ARBA00011360"/>
    </source>
</evidence>
<accession>A0A8C1TKT2</accession>